<dbReference type="Proteomes" id="UP000001194">
    <property type="component" value="Unassembled WGS sequence"/>
</dbReference>
<feature type="region of interest" description="Disordered" evidence="1">
    <location>
        <begin position="1"/>
        <end position="35"/>
    </location>
</feature>
<evidence type="ECO:0000256" key="1">
    <source>
        <dbReference type="SAM" id="MobiDB-lite"/>
    </source>
</evidence>
<name>B0DML4_LACBS</name>
<reference evidence="3 4" key="1">
    <citation type="journal article" date="2008" name="Nature">
        <title>The genome of Laccaria bicolor provides insights into mycorrhizal symbiosis.</title>
        <authorList>
            <person name="Martin F."/>
            <person name="Aerts A."/>
            <person name="Ahren D."/>
            <person name="Brun A."/>
            <person name="Danchin E.G.J."/>
            <person name="Duchaussoy F."/>
            <person name="Gibon J."/>
            <person name="Kohler A."/>
            <person name="Lindquist E."/>
            <person name="Pereda V."/>
            <person name="Salamov A."/>
            <person name="Shapiro H.J."/>
            <person name="Wuyts J."/>
            <person name="Blaudez D."/>
            <person name="Buee M."/>
            <person name="Brokstein P."/>
            <person name="Canbaeck B."/>
            <person name="Cohen D."/>
            <person name="Courty P.E."/>
            <person name="Coutinho P.M."/>
            <person name="Delaruelle C."/>
            <person name="Detter J.C."/>
            <person name="Deveau A."/>
            <person name="DiFazio S."/>
            <person name="Duplessis S."/>
            <person name="Fraissinet-Tachet L."/>
            <person name="Lucic E."/>
            <person name="Frey-Klett P."/>
            <person name="Fourrey C."/>
            <person name="Feussner I."/>
            <person name="Gay G."/>
            <person name="Grimwood J."/>
            <person name="Hoegger P.J."/>
            <person name="Jain P."/>
            <person name="Kilaru S."/>
            <person name="Labbe J."/>
            <person name="Lin Y.C."/>
            <person name="Legue V."/>
            <person name="Le Tacon F."/>
            <person name="Marmeisse R."/>
            <person name="Melayah D."/>
            <person name="Montanini B."/>
            <person name="Muratet M."/>
            <person name="Nehls U."/>
            <person name="Niculita-Hirzel H."/>
            <person name="Oudot-Le Secq M.P."/>
            <person name="Peter M."/>
            <person name="Quesneville H."/>
            <person name="Rajashekar B."/>
            <person name="Reich M."/>
            <person name="Rouhier N."/>
            <person name="Schmutz J."/>
            <person name="Yin T."/>
            <person name="Chalot M."/>
            <person name="Henrissat B."/>
            <person name="Kuees U."/>
            <person name="Lucas S."/>
            <person name="Van de Peer Y."/>
            <person name="Podila G.K."/>
            <person name="Polle A."/>
            <person name="Pukkila P.J."/>
            <person name="Richardson P.M."/>
            <person name="Rouze P."/>
            <person name="Sanders I.R."/>
            <person name="Stajich J.E."/>
            <person name="Tunlid A."/>
            <person name="Tuskan G."/>
            <person name="Grigoriev I.V."/>
        </authorList>
    </citation>
    <scope>NUCLEOTIDE SEQUENCE [LARGE SCALE GENOMIC DNA]</scope>
    <source>
        <strain evidence="4">S238N-H82 / ATCC MYA-4686</strain>
    </source>
</reference>
<feature type="region of interest" description="Disordered" evidence="1">
    <location>
        <begin position="126"/>
        <end position="241"/>
    </location>
</feature>
<feature type="compositionally biased region" description="Polar residues" evidence="1">
    <location>
        <begin position="580"/>
        <end position="589"/>
    </location>
</feature>
<feature type="compositionally biased region" description="Polar residues" evidence="1">
    <location>
        <begin position="268"/>
        <end position="281"/>
    </location>
</feature>
<dbReference type="InterPro" id="IPR019448">
    <property type="entry name" value="NT-C2"/>
</dbReference>
<evidence type="ECO:0000313" key="3">
    <source>
        <dbReference type="EMBL" id="EDR04209.1"/>
    </source>
</evidence>
<accession>B0DML4</accession>
<dbReference type="InterPro" id="IPR039931">
    <property type="entry name" value="EEIG1/2-like"/>
</dbReference>
<dbReference type="InParanoid" id="B0DML4"/>
<dbReference type="PROSITE" id="PS51840">
    <property type="entry name" value="C2_NT"/>
    <property type="match status" value="1"/>
</dbReference>
<keyword evidence="4" id="KW-1185">Reference proteome</keyword>
<feature type="compositionally biased region" description="Basic and acidic residues" evidence="1">
    <location>
        <begin position="152"/>
        <end position="161"/>
    </location>
</feature>
<dbReference type="KEGG" id="lbc:LACBIDRAFT_304902"/>
<feature type="region of interest" description="Disordered" evidence="1">
    <location>
        <begin position="268"/>
        <end position="300"/>
    </location>
</feature>
<protein>
    <submittedName>
        <fullName evidence="3">Predicted protein</fullName>
    </submittedName>
</protein>
<evidence type="ECO:0000259" key="2">
    <source>
        <dbReference type="PROSITE" id="PS51840"/>
    </source>
</evidence>
<sequence length="705" mass="76052">MPVSTHTPSSHSSRHLATPQHDNDPPKTPKTPKHHIFQHKPLSTVNLNDPTQPPPLTPTGLRAQFNHLRPRHAYFHVKVQIHQISSVPLMRGEFGVRWKFKGVRTPPGTKHGPGFLGIVRSRSRAGRLRCDSSITSKGKAKEDEDVESLESGESRHGHHDASVSSLKEFGMGSTPSVQTHRFGSRTSAQTTSSHASSSLREFGSASETLSVHTHRSASGASTQTTSSHVSSSSNHTSFNPEQHLSADWSATSSTLFSASPSANASRVTISQGATSSGSTFAFPTPSCPTASSPPSPARGMTPFLKLKDHAVIWQHTLSTTLRFDIERDTLGLLPNPLKLVVMQRVIPDDPDGNPSNPRLGAVYLNLAEYVGQGSVERRYLLRESKTNATLKLTIELEHIGGETQYIPPPLPKGEILTGIAGFLENDAYRKRPRELDLYGPYQNQEELEFDLLGGPLRTVRAPKTAKSRHADISRDLDQDVDADLNQDGEEEGEGEGEGEAFDVHRLHVAYGPKTTEALIEALFNPVKTSEKRRESPFTYYEPKTKKPSASESKKPVGLGLSIPDLEGEGEKDATIGRRAGSNSNPTHITYTPLHPSIEGSMKKKKNQKAGSVCSASTTSSSSASVRTTSSSSAKSKKSSPSVRSSVNHVHAAPEGRVVVEKDGVVHGGVVGAGLGLDAHLEGGGGHGVRAWWRKVASRPGTPTLR</sequence>
<dbReference type="OrthoDB" id="3365224at2759"/>
<organism evidence="4">
    <name type="scientific">Laccaria bicolor (strain S238N-H82 / ATCC MYA-4686)</name>
    <name type="common">Bicoloured deceiver</name>
    <name type="synonym">Laccaria laccata var. bicolor</name>
    <dbReference type="NCBI Taxonomy" id="486041"/>
    <lineage>
        <taxon>Eukaryota</taxon>
        <taxon>Fungi</taxon>
        <taxon>Dikarya</taxon>
        <taxon>Basidiomycota</taxon>
        <taxon>Agaricomycotina</taxon>
        <taxon>Agaricomycetes</taxon>
        <taxon>Agaricomycetidae</taxon>
        <taxon>Agaricales</taxon>
        <taxon>Agaricineae</taxon>
        <taxon>Hydnangiaceae</taxon>
        <taxon>Laccaria</taxon>
    </lineage>
</organism>
<feature type="compositionally biased region" description="Low complexity" evidence="1">
    <location>
        <begin position="1"/>
        <end position="11"/>
    </location>
</feature>
<dbReference type="RefSeq" id="XP_001885100.1">
    <property type="nucleotide sequence ID" value="XM_001885065.1"/>
</dbReference>
<dbReference type="HOGENOM" id="CLU_019140_0_0_1"/>
<dbReference type="Pfam" id="PF10358">
    <property type="entry name" value="NT-C2"/>
    <property type="match status" value="1"/>
</dbReference>
<dbReference type="PANTHER" id="PTHR21456">
    <property type="entry name" value="FAMILY WITH SEQUENCE SIMILARITY 102"/>
    <property type="match status" value="1"/>
</dbReference>
<feature type="compositionally biased region" description="Low complexity" evidence="1">
    <location>
        <begin position="184"/>
        <end position="198"/>
    </location>
</feature>
<proteinExistence type="predicted"/>
<feature type="compositionally biased region" description="Basic and acidic residues" evidence="1">
    <location>
        <begin position="468"/>
        <end position="477"/>
    </location>
</feature>
<evidence type="ECO:0000313" key="4">
    <source>
        <dbReference type="Proteomes" id="UP000001194"/>
    </source>
</evidence>
<feature type="compositionally biased region" description="Low complexity" evidence="1">
    <location>
        <begin position="611"/>
        <end position="646"/>
    </location>
</feature>
<dbReference type="AlphaFoldDB" id="B0DML4"/>
<feature type="compositionally biased region" description="Low complexity" evidence="1">
    <location>
        <begin position="216"/>
        <end position="237"/>
    </location>
</feature>
<feature type="region of interest" description="Disordered" evidence="1">
    <location>
        <begin position="461"/>
        <end position="500"/>
    </location>
</feature>
<dbReference type="PANTHER" id="PTHR21456:SF1">
    <property type="entry name" value="C2 NT-TYPE DOMAIN-CONTAINING PROTEIN"/>
    <property type="match status" value="1"/>
</dbReference>
<dbReference type="GeneID" id="6080823"/>
<gene>
    <name evidence="3" type="ORF">LACBIDRAFT_304902</name>
</gene>
<feature type="region of interest" description="Disordered" evidence="1">
    <location>
        <begin position="526"/>
        <end position="654"/>
    </location>
</feature>
<dbReference type="EMBL" id="DS547119">
    <property type="protein sequence ID" value="EDR04209.1"/>
    <property type="molecule type" value="Genomic_DNA"/>
</dbReference>
<feature type="domain" description="C2 NT-type" evidence="2">
    <location>
        <begin position="65"/>
        <end position="398"/>
    </location>
</feature>
<feature type="compositionally biased region" description="Acidic residues" evidence="1">
    <location>
        <begin position="478"/>
        <end position="500"/>
    </location>
</feature>